<comment type="caution">
    <text evidence="1">The sequence shown here is derived from an EMBL/GenBank/DDBJ whole genome shotgun (WGS) entry which is preliminary data.</text>
</comment>
<keyword evidence="2" id="KW-1185">Reference proteome</keyword>
<gene>
    <name evidence="1" type="ORF">CYNAS_LOCUS11371</name>
</gene>
<evidence type="ECO:0000313" key="1">
    <source>
        <dbReference type="EMBL" id="CAJ0599388.1"/>
    </source>
</evidence>
<reference evidence="1" key="1">
    <citation type="submission" date="2023-07" db="EMBL/GenBank/DDBJ databases">
        <authorList>
            <consortium name="CYATHOMIX"/>
        </authorList>
    </citation>
    <scope>NUCLEOTIDE SEQUENCE</scope>
    <source>
        <strain evidence="1">N/A</strain>
    </source>
</reference>
<evidence type="ECO:0000313" key="2">
    <source>
        <dbReference type="Proteomes" id="UP001176961"/>
    </source>
</evidence>
<dbReference type="EMBL" id="CATQJL010000223">
    <property type="protein sequence ID" value="CAJ0599388.1"/>
    <property type="molecule type" value="Genomic_DNA"/>
</dbReference>
<sequence length="76" mass="8365">MRVGEKTPQWELLTIDDVIERCCVVAANRAGIQCGILFIACVLLDNIDIDIALDDAIDGELALLWYEPANPAYDGE</sequence>
<proteinExistence type="predicted"/>
<accession>A0AA36M627</accession>
<organism evidence="1 2">
    <name type="scientific">Cylicocyclus nassatus</name>
    <name type="common">Nematode worm</name>
    <dbReference type="NCBI Taxonomy" id="53992"/>
    <lineage>
        <taxon>Eukaryota</taxon>
        <taxon>Metazoa</taxon>
        <taxon>Ecdysozoa</taxon>
        <taxon>Nematoda</taxon>
        <taxon>Chromadorea</taxon>
        <taxon>Rhabditida</taxon>
        <taxon>Rhabditina</taxon>
        <taxon>Rhabditomorpha</taxon>
        <taxon>Strongyloidea</taxon>
        <taxon>Strongylidae</taxon>
        <taxon>Cylicocyclus</taxon>
    </lineage>
</organism>
<name>A0AA36M627_CYLNA</name>
<dbReference type="Proteomes" id="UP001176961">
    <property type="component" value="Unassembled WGS sequence"/>
</dbReference>
<protein>
    <submittedName>
        <fullName evidence="1">Uncharacterized protein</fullName>
    </submittedName>
</protein>
<dbReference type="AlphaFoldDB" id="A0AA36M627"/>